<feature type="domain" description="VOC" evidence="4">
    <location>
        <begin position="89"/>
        <end position="211"/>
    </location>
</feature>
<dbReference type="GO" id="GO:0046677">
    <property type="term" value="P:response to antibiotic"/>
    <property type="evidence" value="ECO:0007669"/>
    <property type="project" value="UniProtKB-KW"/>
</dbReference>
<comment type="caution">
    <text evidence="5">The sequence shown here is derived from an EMBL/GenBank/DDBJ whole genome shotgun (WGS) entry which is preliminary data.</text>
</comment>
<reference evidence="6" key="1">
    <citation type="submission" date="2018-07" db="EMBL/GenBank/DDBJ databases">
        <authorList>
            <person name="Safronova V.I."/>
            <person name="Chirak E.R."/>
            <person name="Sazanova A.L."/>
        </authorList>
    </citation>
    <scope>NUCLEOTIDE SEQUENCE [LARGE SCALE GENOMIC DNA]</scope>
    <source>
        <strain evidence="6">RCAM04685</strain>
    </source>
</reference>
<proteinExistence type="inferred from homology"/>
<dbReference type="InterPro" id="IPR037523">
    <property type="entry name" value="VOC_core"/>
</dbReference>
<accession>A0A370LDH8</accession>
<evidence type="ECO:0000256" key="2">
    <source>
        <dbReference type="ARBA" id="ARBA00021572"/>
    </source>
</evidence>
<evidence type="ECO:0000313" key="6">
    <source>
        <dbReference type="Proteomes" id="UP000255207"/>
    </source>
</evidence>
<gene>
    <name evidence="5" type="ORF">DWE98_03390</name>
</gene>
<dbReference type="RefSeq" id="WP_114827707.1">
    <property type="nucleotide sequence ID" value="NZ_QQTO01000019.1"/>
</dbReference>
<evidence type="ECO:0000256" key="3">
    <source>
        <dbReference type="ARBA" id="ARBA00023251"/>
    </source>
</evidence>
<dbReference type="InterPro" id="IPR029068">
    <property type="entry name" value="Glyas_Bleomycin-R_OHBP_Dase"/>
</dbReference>
<dbReference type="CDD" id="cd08349">
    <property type="entry name" value="BLMA_like"/>
    <property type="match status" value="1"/>
</dbReference>
<dbReference type="Gene3D" id="3.10.180.10">
    <property type="entry name" value="2,3-Dihydroxybiphenyl 1,2-Dioxygenase, domain 1"/>
    <property type="match status" value="1"/>
</dbReference>
<keyword evidence="6" id="KW-1185">Reference proteome</keyword>
<comment type="similarity">
    <text evidence="1">Belongs to the bleomycin resistance protein family.</text>
</comment>
<sequence>MSNIENLRKQAKLYLRWHREGYFPVAAQIRSLLARYGGLTDRQVLAAPFKLSDAQELVARKSGFESWPALIKGLQSMSALATSSLATSVIVAAEPQLFVSDLEAARAFYEGKLGFQLAFSYGEPAFYAQMVRDGARLNLRRVQGPVFDASFRAREPDALSATLTLDDAKPLFLELQAAGVTFHQTLRTEPWGARTFIVQDPDGNLILFAGRTG</sequence>
<dbReference type="AlphaFoldDB" id="A0A370LDH8"/>
<dbReference type="EMBL" id="QQTP01000001">
    <property type="protein sequence ID" value="RDJ29595.1"/>
    <property type="molecule type" value="Genomic_DNA"/>
</dbReference>
<dbReference type="SUPFAM" id="SSF54593">
    <property type="entry name" value="Glyoxalase/Bleomycin resistance protein/Dihydroxybiphenyl dioxygenase"/>
    <property type="match status" value="1"/>
</dbReference>
<evidence type="ECO:0000259" key="4">
    <source>
        <dbReference type="PROSITE" id="PS51819"/>
    </source>
</evidence>
<evidence type="ECO:0000313" key="5">
    <source>
        <dbReference type="EMBL" id="RDJ29595.1"/>
    </source>
</evidence>
<dbReference type="PROSITE" id="PS51819">
    <property type="entry name" value="VOC"/>
    <property type="match status" value="1"/>
</dbReference>
<evidence type="ECO:0000256" key="1">
    <source>
        <dbReference type="ARBA" id="ARBA00011051"/>
    </source>
</evidence>
<name>A0A370LDH8_9HYPH</name>
<dbReference type="Proteomes" id="UP000255207">
    <property type="component" value="Unassembled WGS sequence"/>
</dbReference>
<dbReference type="InterPro" id="IPR004360">
    <property type="entry name" value="Glyas_Fos-R_dOase_dom"/>
</dbReference>
<dbReference type="InterPro" id="IPR000335">
    <property type="entry name" value="Bleomycin-R"/>
</dbReference>
<organism evidence="5 6">
    <name type="scientific">Bosea caraganae</name>
    <dbReference type="NCBI Taxonomy" id="2763117"/>
    <lineage>
        <taxon>Bacteria</taxon>
        <taxon>Pseudomonadati</taxon>
        <taxon>Pseudomonadota</taxon>
        <taxon>Alphaproteobacteria</taxon>
        <taxon>Hyphomicrobiales</taxon>
        <taxon>Boseaceae</taxon>
        <taxon>Bosea</taxon>
    </lineage>
</organism>
<dbReference type="Pfam" id="PF00903">
    <property type="entry name" value="Glyoxalase"/>
    <property type="match status" value="1"/>
</dbReference>
<dbReference type="OrthoDB" id="9791602at2"/>
<protein>
    <recommendedName>
        <fullName evidence="2">Bleomycin resistance protein</fullName>
    </recommendedName>
</protein>
<keyword evidence="3" id="KW-0046">Antibiotic resistance</keyword>